<sequence>MPRTNDDAVRVPQPTVLFWVIKLLSTGAGEAISDFFVKTFDPVPVVLIAGVVFAACFAIQITARRYVPWRYWLFVSLVAVFGTMVADATHIVVGVPYPISTGAFAIALAVVLIAWRLAEGTVSIHSITTGRRELFYWVTVLVTFALGTALGDLTATSFGLGWLGSGVLFVALFAMPGIAFLLRAPATLAFWWAYVLTRPLGASFADWLGMPPDAAGLGFGPLPVGAVGAALIVAGVALLQRRGRAMPVPAAPYRGEG</sequence>
<keyword evidence="1" id="KW-0812">Transmembrane</keyword>
<reference evidence="3" key="1">
    <citation type="journal article" date="2019" name="Int. J. Syst. Evol. Microbiol.">
        <title>The Global Catalogue of Microorganisms (GCM) 10K type strain sequencing project: providing services to taxonomists for standard genome sequencing and annotation.</title>
        <authorList>
            <consortium name="The Broad Institute Genomics Platform"/>
            <consortium name="The Broad Institute Genome Sequencing Center for Infectious Disease"/>
            <person name="Wu L."/>
            <person name="Ma J."/>
        </authorList>
    </citation>
    <scope>NUCLEOTIDE SEQUENCE [LARGE SCALE GENOMIC DNA]</scope>
    <source>
        <strain evidence="3">NBRC 108894</strain>
    </source>
</reference>
<keyword evidence="3" id="KW-1185">Reference proteome</keyword>
<feature type="transmembrane region" description="Helical" evidence="1">
    <location>
        <begin position="160"/>
        <end position="182"/>
    </location>
</feature>
<accession>A0ABQ6K1V5</accession>
<dbReference type="InterPro" id="IPR007136">
    <property type="entry name" value="DUF347"/>
</dbReference>
<feature type="transmembrane region" description="Helical" evidence="1">
    <location>
        <begin position="42"/>
        <end position="59"/>
    </location>
</feature>
<organism evidence="2 3">
    <name type="scientific">Pseudolysinimonas kribbensis</name>
    <dbReference type="NCBI Taxonomy" id="433641"/>
    <lineage>
        <taxon>Bacteria</taxon>
        <taxon>Bacillati</taxon>
        <taxon>Actinomycetota</taxon>
        <taxon>Actinomycetes</taxon>
        <taxon>Micrococcales</taxon>
        <taxon>Microbacteriaceae</taxon>
        <taxon>Pseudolysinimonas</taxon>
    </lineage>
</organism>
<proteinExistence type="predicted"/>
<gene>
    <name evidence="2" type="ORF">GCM10025881_13950</name>
</gene>
<keyword evidence="1" id="KW-1133">Transmembrane helix</keyword>
<dbReference type="Pfam" id="PF03988">
    <property type="entry name" value="DUF347"/>
    <property type="match status" value="4"/>
</dbReference>
<feature type="transmembrane region" description="Helical" evidence="1">
    <location>
        <begin position="134"/>
        <end position="154"/>
    </location>
</feature>
<evidence type="ECO:0000313" key="3">
    <source>
        <dbReference type="Proteomes" id="UP001157034"/>
    </source>
</evidence>
<evidence type="ECO:0000256" key="1">
    <source>
        <dbReference type="SAM" id="Phobius"/>
    </source>
</evidence>
<dbReference type="Proteomes" id="UP001157034">
    <property type="component" value="Unassembled WGS sequence"/>
</dbReference>
<feature type="transmembrane region" description="Helical" evidence="1">
    <location>
        <begin position="71"/>
        <end position="93"/>
    </location>
</feature>
<feature type="transmembrane region" description="Helical" evidence="1">
    <location>
        <begin position="99"/>
        <end position="118"/>
    </location>
</feature>
<name>A0ABQ6K1V5_9MICO</name>
<keyword evidence="1" id="KW-0472">Membrane</keyword>
<feature type="transmembrane region" description="Helical" evidence="1">
    <location>
        <begin position="189"/>
        <end position="208"/>
    </location>
</feature>
<dbReference type="EMBL" id="BSVB01000001">
    <property type="protein sequence ID" value="GMA94571.1"/>
    <property type="molecule type" value="Genomic_DNA"/>
</dbReference>
<dbReference type="RefSeq" id="WP_284253474.1">
    <property type="nucleotide sequence ID" value="NZ_BAAAQO010000002.1"/>
</dbReference>
<evidence type="ECO:0000313" key="2">
    <source>
        <dbReference type="EMBL" id="GMA94571.1"/>
    </source>
</evidence>
<protein>
    <submittedName>
        <fullName evidence="2">Membrane protein</fullName>
    </submittedName>
</protein>
<comment type="caution">
    <text evidence="2">The sequence shown here is derived from an EMBL/GenBank/DDBJ whole genome shotgun (WGS) entry which is preliminary data.</text>
</comment>
<feature type="transmembrane region" description="Helical" evidence="1">
    <location>
        <begin position="214"/>
        <end position="239"/>
    </location>
</feature>